<evidence type="ECO:0000313" key="4">
    <source>
        <dbReference type="WBParaSite" id="EVEC_0000767601-mRNA-1"/>
    </source>
</evidence>
<sequence>MYCALEEITASLMLFKNKDDFMKKKAPIETVVLEDAECNITENVDASFSIRLIAWKTGRKKLTLNMMLIELEIIAFLLLNFLIKVQKSERKFFFLIVNTIKKVFLAAVLKVQC</sequence>
<reference evidence="2 3" key="2">
    <citation type="submission" date="2018-10" db="EMBL/GenBank/DDBJ databases">
        <authorList>
            <consortium name="Pathogen Informatics"/>
        </authorList>
    </citation>
    <scope>NUCLEOTIDE SEQUENCE [LARGE SCALE GENOMIC DNA]</scope>
</reference>
<reference evidence="4" key="1">
    <citation type="submission" date="2017-02" db="UniProtKB">
        <authorList>
            <consortium name="WormBaseParasite"/>
        </authorList>
    </citation>
    <scope>IDENTIFICATION</scope>
</reference>
<dbReference type="EMBL" id="UXUI01008802">
    <property type="protein sequence ID" value="VDD92409.1"/>
    <property type="molecule type" value="Genomic_DNA"/>
</dbReference>
<organism evidence="4">
    <name type="scientific">Enterobius vermicularis</name>
    <name type="common">Human pinworm</name>
    <dbReference type="NCBI Taxonomy" id="51028"/>
    <lineage>
        <taxon>Eukaryota</taxon>
        <taxon>Metazoa</taxon>
        <taxon>Ecdysozoa</taxon>
        <taxon>Nematoda</taxon>
        <taxon>Chromadorea</taxon>
        <taxon>Rhabditida</taxon>
        <taxon>Spirurina</taxon>
        <taxon>Oxyuridomorpha</taxon>
        <taxon>Oxyuroidea</taxon>
        <taxon>Oxyuridae</taxon>
        <taxon>Enterobius</taxon>
    </lineage>
</organism>
<dbReference type="WBParaSite" id="EVEC_0000767601-mRNA-1">
    <property type="protein sequence ID" value="EVEC_0000767601-mRNA-1"/>
    <property type="gene ID" value="EVEC_0000767601"/>
</dbReference>
<accession>A0A0N4VAY3</accession>
<protein>
    <submittedName>
        <fullName evidence="2 4">Uncharacterized protein</fullName>
    </submittedName>
</protein>
<dbReference type="Proteomes" id="UP000274131">
    <property type="component" value="Unassembled WGS sequence"/>
</dbReference>
<keyword evidence="1" id="KW-0472">Membrane</keyword>
<keyword evidence="1" id="KW-0812">Transmembrane</keyword>
<evidence type="ECO:0000313" key="2">
    <source>
        <dbReference type="EMBL" id="VDD92409.1"/>
    </source>
</evidence>
<feature type="transmembrane region" description="Helical" evidence="1">
    <location>
        <begin position="62"/>
        <end position="83"/>
    </location>
</feature>
<gene>
    <name evidence="2" type="ORF">EVEC_LOCUS7160</name>
</gene>
<keyword evidence="3" id="KW-1185">Reference proteome</keyword>
<keyword evidence="1" id="KW-1133">Transmembrane helix</keyword>
<dbReference type="AlphaFoldDB" id="A0A0N4VAY3"/>
<name>A0A0N4VAY3_ENTVE</name>
<evidence type="ECO:0000256" key="1">
    <source>
        <dbReference type="SAM" id="Phobius"/>
    </source>
</evidence>
<evidence type="ECO:0000313" key="3">
    <source>
        <dbReference type="Proteomes" id="UP000274131"/>
    </source>
</evidence>
<proteinExistence type="predicted"/>